<dbReference type="Proteomes" id="UP000014760">
    <property type="component" value="Unassembled WGS sequence"/>
</dbReference>
<dbReference type="PROSITE" id="PS50222">
    <property type="entry name" value="EF_HAND_2"/>
    <property type="match status" value="2"/>
</dbReference>
<reference evidence="3 5" key="2">
    <citation type="journal article" date="2013" name="Nature">
        <title>Insights into bilaterian evolution from three spiralian genomes.</title>
        <authorList>
            <person name="Simakov O."/>
            <person name="Marletaz F."/>
            <person name="Cho S.J."/>
            <person name="Edsinger-Gonzales E."/>
            <person name="Havlak P."/>
            <person name="Hellsten U."/>
            <person name="Kuo D.H."/>
            <person name="Larsson T."/>
            <person name="Lv J."/>
            <person name="Arendt D."/>
            <person name="Savage R."/>
            <person name="Osoegawa K."/>
            <person name="de Jong P."/>
            <person name="Grimwood J."/>
            <person name="Chapman J.A."/>
            <person name="Shapiro H."/>
            <person name="Aerts A."/>
            <person name="Otillar R.P."/>
            <person name="Terry A.Y."/>
            <person name="Boore J.L."/>
            <person name="Grigoriev I.V."/>
            <person name="Lindberg D.R."/>
            <person name="Seaver E.C."/>
            <person name="Weisblat D.A."/>
            <person name="Putnam N.H."/>
            <person name="Rokhsar D.S."/>
        </authorList>
    </citation>
    <scope>NUCLEOTIDE SEQUENCE</scope>
    <source>
        <strain evidence="3 5">I ESC-2004</strain>
    </source>
</reference>
<organism evidence="3">
    <name type="scientific">Capitella teleta</name>
    <name type="common">Polychaete worm</name>
    <dbReference type="NCBI Taxonomy" id="283909"/>
    <lineage>
        <taxon>Eukaryota</taxon>
        <taxon>Metazoa</taxon>
        <taxon>Spiralia</taxon>
        <taxon>Lophotrochozoa</taxon>
        <taxon>Annelida</taxon>
        <taxon>Polychaeta</taxon>
        <taxon>Sedentaria</taxon>
        <taxon>Scolecida</taxon>
        <taxon>Capitellidae</taxon>
        <taxon>Capitella</taxon>
    </lineage>
</organism>
<dbReference type="EnsemblMetazoa" id="CapteT223283">
    <property type="protein sequence ID" value="CapteP223283"/>
    <property type="gene ID" value="CapteG223283"/>
</dbReference>
<sequence length="151" mass="17157">MVARKIPKEVQAIFDRYVKNNVRRLAKDEAIAMLEKEFSLAPEQANAMFESFDGDHNGIMSLYEFQQFYQCVGNSAQEMVKKFEELDADGSGKLDVEEAKVGLQASGLGEKEIDFFINSTKGKDGQIDIAQFGNLLFRLKVYEEKSKKKKK</sequence>
<protein>
    <recommendedName>
        <fullName evidence="2">EF-hand domain-containing protein</fullName>
    </recommendedName>
</protein>
<dbReference type="InterPro" id="IPR002048">
    <property type="entry name" value="EF_hand_dom"/>
</dbReference>
<keyword evidence="1" id="KW-0106">Calcium</keyword>
<evidence type="ECO:0000256" key="1">
    <source>
        <dbReference type="ARBA" id="ARBA00022837"/>
    </source>
</evidence>
<reference evidence="4" key="3">
    <citation type="submission" date="2015-06" db="UniProtKB">
        <authorList>
            <consortium name="EnsemblMetazoa"/>
        </authorList>
    </citation>
    <scope>IDENTIFICATION</scope>
</reference>
<feature type="domain" description="EF-hand" evidence="2">
    <location>
        <begin position="77"/>
        <end position="109"/>
    </location>
</feature>
<feature type="domain" description="EF-hand" evidence="2">
    <location>
        <begin position="40"/>
        <end position="75"/>
    </location>
</feature>
<evidence type="ECO:0000259" key="2">
    <source>
        <dbReference type="PROSITE" id="PS50222"/>
    </source>
</evidence>
<accession>R7V649</accession>
<dbReference type="GO" id="GO:0005509">
    <property type="term" value="F:calcium ion binding"/>
    <property type="evidence" value="ECO:0007669"/>
    <property type="project" value="InterPro"/>
</dbReference>
<evidence type="ECO:0000313" key="5">
    <source>
        <dbReference type="Proteomes" id="UP000014760"/>
    </source>
</evidence>
<name>R7V649_CAPTE</name>
<proteinExistence type="predicted"/>
<dbReference type="InterPro" id="IPR011992">
    <property type="entry name" value="EF-hand-dom_pair"/>
</dbReference>
<dbReference type="OMA" id="EFQQFYM"/>
<dbReference type="EMBL" id="KB294881">
    <property type="protein sequence ID" value="ELU13957.1"/>
    <property type="molecule type" value="Genomic_DNA"/>
</dbReference>
<keyword evidence="5" id="KW-1185">Reference proteome</keyword>
<dbReference type="STRING" id="283909.R7V649"/>
<dbReference type="Pfam" id="PF13202">
    <property type="entry name" value="EF-hand_5"/>
    <property type="match status" value="1"/>
</dbReference>
<dbReference type="AlphaFoldDB" id="R7V649"/>
<dbReference type="Pfam" id="PF13499">
    <property type="entry name" value="EF-hand_7"/>
    <property type="match status" value="1"/>
</dbReference>
<dbReference type="Gene3D" id="1.10.238.10">
    <property type="entry name" value="EF-hand"/>
    <property type="match status" value="1"/>
</dbReference>
<gene>
    <name evidence="3" type="ORF">CAPTEDRAFT_223283</name>
</gene>
<dbReference type="InterPro" id="IPR018247">
    <property type="entry name" value="EF_Hand_1_Ca_BS"/>
</dbReference>
<dbReference type="SMART" id="SM00054">
    <property type="entry name" value="EFh"/>
    <property type="match status" value="2"/>
</dbReference>
<evidence type="ECO:0000313" key="3">
    <source>
        <dbReference type="EMBL" id="ELU13957.1"/>
    </source>
</evidence>
<dbReference type="HOGENOM" id="CLU_1724386_0_0_1"/>
<dbReference type="OrthoDB" id="427950at2759"/>
<reference evidence="5" key="1">
    <citation type="submission" date="2012-12" db="EMBL/GenBank/DDBJ databases">
        <authorList>
            <person name="Hellsten U."/>
            <person name="Grimwood J."/>
            <person name="Chapman J.A."/>
            <person name="Shapiro H."/>
            <person name="Aerts A."/>
            <person name="Otillar R.P."/>
            <person name="Terry A.Y."/>
            <person name="Boore J.L."/>
            <person name="Simakov O."/>
            <person name="Marletaz F."/>
            <person name="Cho S.-J."/>
            <person name="Edsinger-Gonzales E."/>
            <person name="Havlak P."/>
            <person name="Kuo D.-H."/>
            <person name="Larsson T."/>
            <person name="Lv J."/>
            <person name="Arendt D."/>
            <person name="Savage R."/>
            <person name="Osoegawa K."/>
            <person name="de Jong P."/>
            <person name="Lindberg D.R."/>
            <person name="Seaver E.C."/>
            <person name="Weisblat D.A."/>
            <person name="Putnam N.H."/>
            <person name="Grigoriev I.V."/>
            <person name="Rokhsar D.S."/>
        </authorList>
    </citation>
    <scope>NUCLEOTIDE SEQUENCE</scope>
    <source>
        <strain evidence="5">I ESC-2004</strain>
    </source>
</reference>
<dbReference type="SUPFAM" id="SSF47473">
    <property type="entry name" value="EF-hand"/>
    <property type="match status" value="1"/>
</dbReference>
<dbReference type="EMBL" id="AMQN01004984">
    <property type="status" value="NOT_ANNOTATED_CDS"/>
    <property type="molecule type" value="Genomic_DNA"/>
</dbReference>
<evidence type="ECO:0000313" key="4">
    <source>
        <dbReference type="EnsemblMetazoa" id="CapteP223283"/>
    </source>
</evidence>
<dbReference type="PROSITE" id="PS00018">
    <property type="entry name" value="EF_HAND_1"/>
    <property type="match status" value="1"/>
</dbReference>